<gene>
    <name evidence="3" type="ORF">Y981_03820</name>
</gene>
<dbReference type="CDD" id="cd03416">
    <property type="entry name" value="CbiX_SirB_N"/>
    <property type="match status" value="1"/>
</dbReference>
<dbReference type="EMBL" id="CP007243">
    <property type="protein sequence ID" value="AIA30212.1"/>
    <property type="molecule type" value="Genomic_DNA"/>
</dbReference>
<proteinExistence type="predicted"/>
<evidence type="ECO:0000313" key="4">
    <source>
        <dbReference type="Proteomes" id="UP000027059"/>
    </source>
</evidence>
<dbReference type="PANTHER" id="PTHR33542">
    <property type="entry name" value="SIROHYDROCHLORIN FERROCHELATASE, CHLOROPLASTIC"/>
    <property type="match status" value="1"/>
</dbReference>
<dbReference type="PANTHER" id="PTHR33542:SF3">
    <property type="entry name" value="SIROHYDROCHLORIN FERROCHELATASE, CHLOROPLASTIC"/>
    <property type="match status" value="1"/>
</dbReference>
<reference evidence="4" key="1">
    <citation type="submission" date="2014-02" db="EMBL/GenBank/DDBJ databases">
        <title>Complete genome sequence and comparative genomic analysis of the nitrogen-fixing bacterium Leptospirillum ferriphilum YSK.</title>
        <authorList>
            <person name="Guo X."/>
            <person name="Yin H."/>
            <person name="Liang Y."/>
            <person name="Hu Q."/>
            <person name="Ma L."/>
            <person name="Xiao Y."/>
            <person name="Zhang X."/>
            <person name="Qiu G."/>
            <person name="Liu X."/>
        </authorList>
    </citation>
    <scope>NUCLEOTIDE SEQUENCE [LARGE SCALE GENOMIC DNA]</scope>
    <source>
        <strain evidence="4">YSK</strain>
    </source>
</reference>
<dbReference type="AlphaFoldDB" id="A0A059XYB7"/>
<dbReference type="Proteomes" id="UP000027059">
    <property type="component" value="Chromosome"/>
</dbReference>
<evidence type="ECO:0000256" key="1">
    <source>
        <dbReference type="ARBA" id="ARBA00022723"/>
    </source>
</evidence>
<keyword evidence="4" id="KW-1185">Reference proteome</keyword>
<keyword evidence="2" id="KW-0456">Lyase</keyword>
<organism evidence="3 4">
    <name type="scientific">Leptospirillum ferriphilum YSK</name>
    <dbReference type="NCBI Taxonomy" id="1441628"/>
    <lineage>
        <taxon>Bacteria</taxon>
        <taxon>Pseudomonadati</taxon>
        <taxon>Nitrospirota</taxon>
        <taxon>Nitrospiria</taxon>
        <taxon>Nitrospirales</taxon>
        <taxon>Nitrospiraceae</taxon>
        <taxon>Leptospirillum</taxon>
    </lineage>
</organism>
<dbReference type="InterPro" id="IPR050963">
    <property type="entry name" value="Sirohydro_Cobaltochel/CbiX"/>
</dbReference>
<evidence type="ECO:0000313" key="3">
    <source>
        <dbReference type="EMBL" id="AIA30212.1"/>
    </source>
</evidence>
<dbReference type="Gene3D" id="3.40.50.1400">
    <property type="match status" value="2"/>
</dbReference>
<dbReference type="KEGG" id="lfp:Y981_03820"/>
<accession>A0A059XYB7</accession>
<evidence type="ECO:0000256" key="2">
    <source>
        <dbReference type="ARBA" id="ARBA00023239"/>
    </source>
</evidence>
<dbReference type="CDD" id="cd03414">
    <property type="entry name" value="CbiX_SirB_C"/>
    <property type="match status" value="1"/>
</dbReference>
<dbReference type="HOGENOM" id="CLU_056929_0_0_0"/>
<dbReference type="RefSeq" id="WP_014960609.1">
    <property type="nucleotide sequence ID" value="NZ_CP007243.1"/>
</dbReference>
<dbReference type="OrthoDB" id="9797895at2"/>
<dbReference type="SUPFAM" id="SSF53800">
    <property type="entry name" value="Chelatase"/>
    <property type="match status" value="1"/>
</dbReference>
<protein>
    <submittedName>
        <fullName evidence="3">Cobalamin biosynthesis protein CbiX</fullName>
    </submittedName>
</protein>
<dbReference type="GO" id="GO:0046872">
    <property type="term" value="F:metal ion binding"/>
    <property type="evidence" value="ECO:0007669"/>
    <property type="project" value="UniProtKB-KW"/>
</dbReference>
<sequence>MVRKKWGVLLVVHGSPDHRGNLHALEAYARLKDRLGGEIPLEIGFIEHAQPSVDDSLDLLAEKVDGVALVPLLLFDAGHSKNDMSSYIKRARKLHPGLEIIRDWALGTDQTVVSLLLEILPPIEDNVRETVVIVGRGSLDANANASLFYQGRRLWERRKGTLPLFSFISVTEPRLSSLLDSLPTDRQDRLVLLPYFLFEGVLMDRIRNLGASYREKNAFSGTILVTPPFGDHPVFLDHIANRINRLLRTGKTPMPRWPVVHSDESAEQLTLTERES</sequence>
<keyword evidence="1" id="KW-0479">Metal-binding</keyword>
<dbReference type="GO" id="GO:0016829">
    <property type="term" value="F:lyase activity"/>
    <property type="evidence" value="ECO:0007669"/>
    <property type="project" value="UniProtKB-KW"/>
</dbReference>
<name>A0A059XYB7_9BACT</name>
<dbReference type="Pfam" id="PF01903">
    <property type="entry name" value="CbiX"/>
    <property type="match status" value="2"/>
</dbReference>
<reference evidence="3 4" key="2">
    <citation type="journal article" date="2015" name="Biomed. Res. Int.">
        <title>Effects of Arsenite Resistance on the Growth and Functional Gene Expression of Leptospirillum ferriphilum and Acidithiobacillus thiooxidans in Pure Culture and Coculture.</title>
        <authorList>
            <person name="Jiang H."/>
            <person name="Liang Y."/>
            <person name="Yin H."/>
            <person name="Xiao Y."/>
            <person name="Guo X."/>
            <person name="Xu Y."/>
            <person name="Hu Q."/>
            <person name="Liu H."/>
            <person name="Liu X."/>
        </authorList>
    </citation>
    <scope>NUCLEOTIDE SEQUENCE [LARGE SCALE GENOMIC DNA]</scope>
    <source>
        <strain evidence="3 4">YSK</strain>
    </source>
</reference>
<dbReference type="InterPro" id="IPR002762">
    <property type="entry name" value="CbiX-like"/>
</dbReference>